<evidence type="ECO:0000313" key="2">
    <source>
        <dbReference type="EMBL" id="KAA1375982.1"/>
    </source>
</evidence>
<dbReference type="GO" id="GO:0003677">
    <property type="term" value="F:DNA binding"/>
    <property type="evidence" value="ECO:0007669"/>
    <property type="project" value="InterPro"/>
</dbReference>
<proteinExistence type="predicted"/>
<evidence type="ECO:0000313" key="3">
    <source>
        <dbReference type="Proteomes" id="UP001515100"/>
    </source>
</evidence>
<dbReference type="InterPro" id="IPR011856">
    <property type="entry name" value="tRNA_endonuc-like_dom_sf"/>
</dbReference>
<keyword evidence="2" id="KW-0255">Endonuclease</keyword>
<sequence>MEDSVKPWRQYQEEAAAYFRELGLASETDVTLEGARTSHDLDVVVRFERAGLEHLWIVECKHHARPISKDRPLLLRQIVDDVGGDKGILLAEGGYQSGAYEAARFSNISLASLAELRATADDEILDVAINEIETRVRAARGLLYSLSKYTRHPRGGSGRLPTTPSDWDKGGAIGLLGHLSILESGMTGARARHFPATYGFASDGSVLRADRKSFVVLARATIEVLESVANGLEPVEDK</sequence>
<evidence type="ECO:0000259" key="1">
    <source>
        <dbReference type="Pfam" id="PF04471"/>
    </source>
</evidence>
<accession>A0A641AMF2</accession>
<dbReference type="Proteomes" id="UP001515100">
    <property type="component" value="Unassembled WGS sequence"/>
</dbReference>
<dbReference type="Pfam" id="PF04471">
    <property type="entry name" value="Mrr_cat"/>
    <property type="match status" value="1"/>
</dbReference>
<dbReference type="InterPro" id="IPR007560">
    <property type="entry name" value="Restrct_endonuc_IV_Mrr"/>
</dbReference>
<dbReference type="EMBL" id="SDPP02000003">
    <property type="protein sequence ID" value="KAA1375982.1"/>
    <property type="molecule type" value="Genomic_DNA"/>
</dbReference>
<dbReference type="AlphaFoldDB" id="A0A641AMF2"/>
<dbReference type="SUPFAM" id="SSF52980">
    <property type="entry name" value="Restriction endonuclease-like"/>
    <property type="match status" value="1"/>
</dbReference>
<protein>
    <submittedName>
        <fullName evidence="2">Restriction endonuclease</fullName>
    </submittedName>
</protein>
<organism evidence="2 3">
    <name type="scientific">Aeromicrobium fastidiosum</name>
    <dbReference type="NCBI Taxonomy" id="52699"/>
    <lineage>
        <taxon>Bacteria</taxon>
        <taxon>Bacillati</taxon>
        <taxon>Actinomycetota</taxon>
        <taxon>Actinomycetes</taxon>
        <taxon>Propionibacteriales</taxon>
        <taxon>Nocardioidaceae</taxon>
        <taxon>Aeromicrobium</taxon>
    </lineage>
</organism>
<gene>
    <name evidence="2" type="ORF">ESP62_011000</name>
</gene>
<keyword evidence="3" id="KW-1185">Reference proteome</keyword>
<reference evidence="2" key="1">
    <citation type="submission" date="2019-09" db="EMBL/GenBank/DDBJ databases">
        <authorList>
            <person name="Li J."/>
        </authorList>
    </citation>
    <scope>NUCLEOTIDE SEQUENCE [LARGE SCALE GENOMIC DNA]</scope>
    <source>
        <strain evidence="2">NRBC 14897</strain>
    </source>
</reference>
<dbReference type="Gene3D" id="3.40.1350.10">
    <property type="match status" value="1"/>
</dbReference>
<comment type="caution">
    <text evidence="2">The sequence shown here is derived from an EMBL/GenBank/DDBJ whole genome shotgun (WGS) entry which is preliminary data.</text>
</comment>
<dbReference type="GO" id="GO:0004519">
    <property type="term" value="F:endonuclease activity"/>
    <property type="evidence" value="ECO:0007669"/>
    <property type="project" value="UniProtKB-KW"/>
</dbReference>
<keyword evidence="2" id="KW-0540">Nuclease</keyword>
<dbReference type="OrthoDB" id="3536052at2"/>
<dbReference type="GO" id="GO:0009307">
    <property type="term" value="P:DNA restriction-modification system"/>
    <property type="evidence" value="ECO:0007669"/>
    <property type="project" value="InterPro"/>
</dbReference>
<dbReference type="InterPro" id="IPR011335">
    <property type="entry name" value="Restrct_endonuc-II-like"/>
</dbReference>
<name>A0A641AMF2_9ACTN</name>
<keyword evidence="2" id="KW-0378">Hydrolase</keyword>
<feature type="domain" description="Restriction endonuclease type IV Mrr" evidence="1">
    <location>
        <begin position="8"/>
        <end position="117"/>
    </location>
</feature>